<name>A0AAV3PBD8_LITER</name>
<evidence type="ECO:0000313" key="3">
    <source>
        <dbReference type="Proteomes" id="UP001454036"/>
    </source>
</evidence>
<sequence>MENVLYSTWAELFKIHCRSSKINSRMSRLTEAYNGVGILIRQSTPLPTFSKARSMVTLEESGFAKQAQQTHNSPSSLLFAKSASSDPITKSSPLASTQSKQYPKYGPRPQRPSYCPNKPRQQRVHRPWTDYSYAPAWSDMPHPN</sequence>
<comment type="caution">
    <text evidence="2">The sequence shown here is derived from an EMBL/GenBank/DDBJ whole genome shotgun (WGS) entry which is preliminary data.</text>
</comment>
<dbReference type="EMBL" id="BAABME010017159">
    <property type="protein sequence ID" value="GAA0149017.1"/>
    <property type="molecule type" value="Genomic_DNA"/>
</dbReference>
<gene>
    <name evidence="2" type="ORF">LIER_36847</name>
</gene>
<evidence type="ECO:0000313" key="2">
    <source>
        <dbReference type="EMBL" id="GAA0149017.1"/>
    </source>
</evidence>
<proteinExistence type="predicted"/>
<evidence type="ECO:0000256" key="1">
    <source>
        <dbReference type="SAM" id="MobiDB-lite"/>
    </source>
</evidence>
<keyword evidence="3" id="KW-1185">Reference proteome</keyword>
<feature type="region of interest" description="Disordered" evidence="1">
    <location>
        <begin position="63"/>
        <end position="127"/>
    </location>
</feature>
<feature type="compositionally biased region" description="Polar residues" evidence="1">
    <location>
        <begin position="66"/>
        <end position="101"/>
    </location>
</feature>
<dbReference type="AlphaFoldDB" id="A0AAV3PBD8"/>
<dbReference type="Proteomes" id="UP001454036">
    <property type="component" value="Unassembled WGS sequence"/>
</dbReference>
<reference evidence="2 3" key="1">
    <citation type="submission" date="2024-01" db="EMBL/GenBank/DDBJ databases">
        <title>The complete chloroplast genome sequence of Lithospermum erythrorhizon: insights into the phylogenetic relationship among Boraginaceae species and the maternal lineages of purple gromwells.</title>
        <authorList>
            <person name="Okada T."/>
            <person name="Watanabe K."/>
        </authorList>
    </citation>
    <scope>NUCLEOTIDE SEQUENCE [LARGE SCALE GENOMIC DNA]</scope>
</reference>
<organism evidence="2 3">
    <name type="scientific">Lithospermum erythrorhizon</name>
    <name type="common">Purple gromwell</name>
    <name type="synonym">Lithospermum officinale var. erythrorhizon</name>
    <dbReference type="NCBI Taxonomy" id="34254"/>
    <lineage>
        <taxon>Eukaryota</taxon>
        <taxon>Viridiplantae</taxon>
        <taxon>Streptophyta</taxon>
        <taxon>Embryophyta</taxon>
        <taxon>Tracheophyta</taxon>
        <taxon>Spermatophyta</taxon>
        <taxon>Magnoliopsida</taxon>
        <taxon>eudicotyledons</taxon>
        <taxon>Gunneridae</taxon>
        <taxon>Pentapetalae</taxon>
        <taxon>asterids</taxon>
        <taxon>lamiids</taxon>
        <taxon>Boraginales</taxon>
        <taxon>Boraginaceae</taxon>
        <taxon>Boraginoideae</taxon>
        <taxon>Lithospermeae</taxon>
        <taxon>Lithospermum</taxon>
    </lineage>
</organism>
<protein>
    <submittedName>
        <fullName evidence="2">Uncharacterized protein</fullName>
    </submittedName>
</protein>
<accession>A0AAV3PBD8</accession>